<organism evidence="5 6">
    <name type="scientific">Arachis duranensis</name>
    <name type="common">Wild peanut</name>
    <dbReference type="NCBI Taxonomy" id="130453"/>
    <lineage>
        <taxon>Eukaryota</taxon>
        <taxon>Viridiplantae</taxon>
        <taxon>Streptophyta</taxon>
        <taxon>Embryophyta</taxon>
        <taxon>Tracheophyta</taxon>
        <taxon>Spermatophyta</taxon>
        <taxon>Magnoliopsida</taxon>
        <taxon>eudicotyledons</taxon>
        <taxon>Gunneridae</taxon>
        <taxon>Pentapetalae</taxon>
        <taxon>rosids</taxon>
        <taxon>fabids</taxon>
        <taxon>Fabales</taxon>
        <taxon>Fabaceae</taxon>
        <taxon>Papilionoideae</taxon>
        <taxon>50 kb inversion clade</taxon>
        <taxon>dalbergioids sensu lato</taxon>
        <taxon>Dalbergieae</taxon>
        <taxon>Pterocarpus clade</taxon>
        <taxon>Arachis</taxon>
    </lineage>
</organism>
<evidence type="ECO:0000313" key="5">
    <source>
        <dbReference type="Proteomes" id="UP000515211"/>
    </source>
</evidence>
<keyword evidence="5" id="KW-1185">Reference proteome</keyword>
<sequence>MNMNMCSNTGNTGCGCGSSGAATMWSSGVKKPQNKRPRIPKRGPGVAELEKILREQENIDTISDHHHRRNNNNNGECAFSFQSNHHSNPFHHNSSPLKPHHYHHLQPPPPPSSPPRPPHVPPSATKSDYLVPTTPPPSIMTSPSVYAHFGRNGGGSSLVRPEQELFPMNLSSCMSKSNINDVIDVSQSDSGNSSSRNLSSESNQIWPQPPTIQKRTNSFPSPPMMNQFLGSGIPASSGSLPLGLHNHIEPPSNQSSYYKHTSNVPEEHKVSGMKRSHPSSLENSLIPPPNFQVSSIFSHLSRPHQSSITDTQGANGFTSANNCYRDAKRGSSSSLDLNNKRFNSDIGVHGQANFPSFATHHDVHPPPPPMHLFQGVLSKGTMLPYQVTEVSCKKFQKDRTEDSNHRSGSNASDNKPFYNFLGVKDPEWGNAPGSHHGRCEAGRCGIDLSLKL</sequence>
<feature type="region of interest" description="Disordered" evidence="4">
    <location>
        <begin position="396"/>
        <end position="417"/>
    </location>
</feature>
<feature type="region of interest" description="Disordered" evidence="4">
    <location>
        <begin position="184"/>
        <end position="225"/>
    </location>
</feature>
<feature type="region of interest" description="Disordered" evidence="4">
    <location>
        <begin position="61"/>
        <end position="137"/>
    </location>
</feature>
<reference evidence="5" key="1">
    <citation type="journal article" date="2016" name="Nat. Genet.">
        <title>The genome sequences of Arachis duranensis and Arachis ipaensis, the diploid ancestors of cultivated peanut.</title>
        <authorList>
            <person name="Bertioli D.J."/>
            <person name="Cannon S.B."/>
            <person name="Froenicke L."/>
            <person name="Huang G."/>
            <person name="Farmer A.D."/>
            <person name="Cannon E.K."/>
            <person name="Liu X."/>
            <person name="Gao D."/>
            <person name="Clevenger J."/>
            <person name="Dash S."/>
            <person name="Ren L."/>
            <person name="Moretzsohn M.C."/>
            <person name="Shirasawa K."/>
            <person name="Huang W."/>
            <person name="Vidigal B."/>
            <person name="Abernathy B."/>
            <person name="Chu Y."/>
            <person name="Niederhuth C.E."/>
            <person name="Umale P."/>
            <person name="Araujo A.C."/>
            <person name="Kozik A."/>
            <person name="Kim K.D."/>
            <person name="Burow M.D."/>
            <person name="Varshney R.K."/>
            <person name="Wang X."/>
            <person name="Zhang X."/>
            <person name="Barkley N."/>
            <person name="Guimaraes P.M."/>
            <person name="Isobe S."/>
            <person name="Guo B."/>
            <person name="Liao B."/>
            <person name="Stalker H.T."/>
            <person name="Schmitz R.J."/>
            <person name="Scheffler B.E."/>
            <person name="Leal-Bertioli S.C."/>
            <person name="Xun X."/>
            <person name="Jackson S.A."/>
            <person name="Michelmore R."/>
            <person name="Ozias-Akins P."/>
        </authorList>
    </citation>
    <scope>NUCLEOTIDE SEQUENCE [LARGE SCALE GENOMIC DNA]</scope>
    <source>
        <strain evidence="5">cv. V14167</strain>
    </source>
</reference>
<keyword evidence="2" id="KW-0805">Transcription regulation</keyword>
<evidence type="ECO:0000256" key="4">
    <source>
        <dbReference type="SAM" id="MobiDB-lite"/>
    </source>
</evidence>
<proteinExistence type="predicted"/>
<feature type="compositionally biased region" description="Low complexity" evidence="4">
    <location>
        <begin position="71"/>
        <end position="96"/>
    </location>
</feature>
<dbReference type="InterPro" id="IPR040356">
    <property type="entry name" value="SPEAR"/>
</dbReference>
<accession>A0A6P5N027</accession>
<keyword evidence="3" id="KW-0804">Transcription</keyword>
<feature type="compositionally biased region" description="Basic and acidic residues" evidence="4">
    <location>
        <begin position="396"/>
        <end position="405"/>
    </location>
</feature>
<dbReference type="GO" id="GO:0003700">
    <property type="term" value="F:DNA-binding transcription factor activity"/>
    <property type="evidence" value="ECO:0007669"/>
    <property type="project" value="InterPro"/>
</dbReference>
<feature type="compositionally biased region" description="Low complexity" evidence="4">
    <location>
        <begin position="186"/>
        <end position="203"/>
    </location>
</feature>
<name>A0A6P5N027_ARADU</name>
<feature type="compositionally biased region" description="Pro residues" evidence="4">
    <location>
        <begin position="106"/>
        <end position="121"/>
    </location>
</feature>
<dbReference type="Proteomes" id="UP000515211">
    <property type="component" value="Chromosome 10"/>
</dbReference>
<dbReference type="PANTHER" id="PTHR33388:SF19">
    <property type="entry name" value="SPOROCYTELESS-LIKE EAR-CONTAINING PROTEIN"/>
    <property type="match status" value="1"/>
</dbReference>
<evidence type="ECO:0000256" key="1">
    <source>
        <dbReference type="ARBA" id="ARBA00022491"/>
    </source>
</evidence>
<evidence type="ECO:0000313" key="6">
    <source>
        <dbReference type="RefSeq" id="XP_020989186.1"/>
    </source>
</evidence>
<gene>
    <name evidence="6" type="primary">LOC110276626</name>
</gene>
<dbReference type="AlphaFoldDB" id="A0A6P5N027"/>
<evidence type="ECO:0000256" key="2">
    <source>
        <dbReference type="ARBA" id="ARBA00023015"/>
    </source>
</evidence>
<dbReference type="GeneID" id="110276626"/>
<dbReference type="KEGG" id="adu:110276626"/>
<reference evidence="6" key="2">
    <citation type="submission" date="2025-08" db="UniProtKB">
        <authorList>
            <consortium name="RefSeq"/>
        </authorList>
    </citation>
    <scope>IDENTIFICATION</scope>
    <source>
        <tissue evidence="6">Whole plant</tissue>
    </source>
</reference>
<keyword evidence="1" id="KW-0678">Repressor</keyword>
<evidence type="ECO:0000256" key="3">
    <source>
        <dbReference type="ARBA" id="ARBA00023163"/>
    </source>
</evidence>
<dbReference type="PANTHER" id="PTHR33388">
    <property type="entry name" value="OS01G0212500 PROTEIN"/>
    <property type="match status" value="1"/>
</dbReference>
<protein>
    <submittedName>
        <fullName evidence="6">Uncharacterized protein LOC110276626 isoform X1</fullName>
    </submittedName>
</protein>
<dbReference type="RefSeq" id="XP_020989186.1">
    <property type="nucleotide sequence ID" value="XM_021133527.2"/>
</dbReference>